<accession>A0A5J9SV18</accession>
<feature type="compositionally biased region" description="Pro residues" evidence="1">
    <location>
        <begin position="10"/>
        <end position="19"/>
    </location>
</feature>
<dbReference type="Gramene" id="TVU02818">
    <property type="protein sequence ID" value="TVU02818"/>
    <property type="gene ID" value="EJB05_51666"/>
</dbReference>
<dbReference type="EMBL" id="RWGY01000270">
    <property type="protein sequence ID" value="TVU02818.1"/>
    <property type="molecule type" value="Genomic_DNA"/>
</dbReference>
<evidence type="ECO:0000313" key="3">
    <source>
        <dbReference type="Proteomes" id="UP000324897"/>
    </source>
</evidence>
<protein>
    <submittedName>
        <fullName evidence="2">Uncharacterized protein</fullName>
    </submittedName>
</protein>
<feature type="non-terminal residue" evidence="2">
    <location>
        <position position="1"/>
    </location>
</feature>
<organism evidence="2 3">
    <name type="scientific">Eragrostis curvula</name>
    <name type="common">weeping love grass</name>
    <dbReference type="NCBI Taxonomy" id="38414"/>
    <lineage>
        <taxon>Eukaryota</taxon>
        <taxon>Viridiplantae</taxon>
        <taxon>Streptophyta</taxon>
        <taxon>Embryophyta</taxon>
        <taxon>Tracheophyta</taxon>
        <taxon>Spermatophyta</taxon>
        <taxon>Magnoliopsida</taxon>
        <taxon>Liliopsida</taxon>
        <taxon>Poales</taxon>
        <taxon>Poaceae</taxon>
        <taxon>PACMAD clade</taxon>
        <taxon>Chloridoideae</taxon>
        <taxon>Eragrostideae</taxon>
        <taxon>Eragrostidinae</taxon>
        <taxon>Eragrostis</taxon>
    </lineage>
</organism>
<feature type="region of interest" description="Disordered" evidence="1">
    <location>
        <begin position="1"/>
        <end position="75"/>
    </location>
</feature>
<feature type="compositionally biased region" description="Low complexity" evidence="1">
    <location>
        <begin position="20"/>
        <end position="36"/>
    </location>
</feature>
<sequence length="75" mass="8014">RGPENAKPRLPSPAPPLPSPLSLSSDSQFCSSSHLLPMPPPPPLQDEVTTLGQGVSNEDMKGDLRILRSGKKMAR</sequence>
<evidence type="ECO:0000256" key="1">
    <source>
        <dbReference type="SAM" id="MobiDB-lite"/>
    </source>
</evidence>
<name>A0A5J9SV18_9POAL</name>
<dbReference type="AlphaFoldDB" id="A0A5J9SV18"/>
<keyword evidence="3" id="KW-1185">Reference proteome</keyword>
<dbReference type="Proteomes" id="UP000324897">
    <property type="component" value="Unassembled WGS sequence"/>
</dbReference>
<feature type="compositionally biased region" description="Polar residues" evidence="1">
    <location>
        <begin position="47"/>
        <end position="56"/>
    </location>
</feature>
<reference evidence="2 3" key="1">
    <citation type="journal article" date="2019" name="Sci. Rep.">
        <title>A high-quality genome of Eragrostis curvula grass provides insights into Poaceae evolution and supports new strategies to enhance forage quality.</title>
        <authorList>
            <person name="Carballo J."/>
            <person name="Santos B.A.C.M."/>
            <person name="Zappacosta D."/>
            <person name="Garbus I."/>
            <person name="Selva J.P."/>
            <person name="Gallo C.A."/>
            <person name="Diaz A."/>
            <person name="Albertini E."/>
            <person name="Caccamo M."/>
            <person name="Echenique V."/>
        </authorList>
    </citation>
    <scope>NUCLEOTIDE SEQUENCE [LARGE SCALE GENOMIC DNA]</scope>
    <source>
        <strain evidence="3">cv. Victoria</strain>
        <tissue evidence="2">Leaf</tissue>
    </source>
</reference>
<comment type="caution">
    <text evidence="2">The sequence shown here is derived from an EMBL/GenBank/DDBJ whole genome shotgun (WGS) entry which is preliminary data.</text>
</comment>
<gene>
    <name evidence="2" type="ORF">EJB05_51666</name>
</gene>
<proteinExistence type="predicted"/>
<evidence type="ECO:0000313" key="2">
    <source>
        <dbReference type="EMBL" id="TVU02818.1"/>
    </source>
</evidence>